<dbReference type="InterPro" id="IPR001223">
    <property type="entry name" value="Glyco_hydro18_cat"/>
</dbReference>
<dbReference type="PROSITE" id="PS51910">
    <property type="entry name" value="GH18_2"/>
    <property type="match status" value="1"/>
</dbReference>
<keyword evidence="3" id="KW-1185">Reference proteome</keyword>
<dbReference type="InterPro" id="IPR002557">
    <property type="entry name" value="Chitin-bd_dom"/>
</dbReference>
<sequence>MMIKSKRRNFTKISTFLVMIVFPIVLSKRNSKLCRDHLNCQAYSSCIDDQQSVGECSNNSVFSDDFQKCVPAISIEDFQCIILAKYLSDHSSISNKKFSSLVQSRKDKIKETESSEFMIEDNADDGNTYKRMCVVTNWSQFRPGRGRFSFDFIDSTLCNYVVETDYDYYDSEEFEIQAVQHNEMDLYYKLRALKKQNPSLKLILRVTDENGRVYSKLSKSFDTRLNFCQNLLEYVQDNGFDGAEIEWRWPAGPSGIPADKENFILLLKNV</sequence>
<organism evidence="2 3">
    <name type="scientific">Brachionus plicatilis</name>
    <name type="common">Marine rotifer</name>
    <name type="synonym">Brachionus muelleri</name>
    <dbReference type="NCBI Taxonomy" id="10195"/>
    <lineage>
        <taxon>Eukaryota</taxon>
        <taxon>Metazoa</taxon>
        <taxon>Spiralia</taxon>
        <taxon>Gnathifera</taxon>
        <taxon>Rotifera</taxon>
        <taxon>Eurotatoria</taxon>
        <taxon>Monogononta</taxon>
        <taxon>Pseudotrocha</taxon>
        <taxon>Ploima</taxon>
        <taxon>Brachionidae</taxon>
        <taxon>Brachionus</taxon>
    </lineage>
</organism>
<dbReference type="PANTHER" id="PTHR11177">
    <property type="entry name" value="CHITINASE"/>
    <property type="match status" value="1"/>
</dbReference>
<protein>
    <submittedName>
        <fullName evidence="2">Acidic mammalian chitinase-like</fullName>
    </submittedName>
</protein>
<dbReference type="Gene3D" id="3.20.20.80">
    <property type="entry name" value="Glycosidases"/>
    <property type="match status" value="1"/>
</dbReference>
<dbReference type="AlphaFoldDB" id="A0A3M7RQN7"/>
<dbReference type="InterPro" id="IPR036508">
    <property type="entry name" value="Chitin-bd_dom_sf"/>
</dbReference>
<dbReference type="InterPro" id="IPR050314">
    <property type="entry name" value="Glycosyl_Hydrlase_18"/>
</dbReference>
<dbReference type="GO" id="GO:0008061">
    <property type="term" value="F:chitin binding"/>
    <property type="evidence" value="ECO:0007669"/>
    <property type="project" value="InterPro"/>
</dbReference>
<dbReference type="GO" id="GO:0006032">
    <property type="term" value="P:chitin catabolic process"/>
    <property type="evidence" value="ECO:0007669"/>
    <property type="project" value="TreeGrafter"/>
</dbReference>
<name>A0A3M7RQN7_BRAPC</name>
<proteinExistence type="predicted"/>
<comment type="caution">
    <text evidence="2">The sequence shown here is derived from an EMBL/GenBank/DDBJ whole genome shotgun (WGS) entry which is preliminary data.</text>
</comment>
<gene>
    <name evidence="2" type="ORF">BpHYR1_017065</name>
</gene>
<dbReference type="SUPFAM" id="SSF57625">
    <property type="entry name" value="Invertebrate chitin-binding proteins"/>
    <property type="match status" value="1"/>
</dbReference>
<dbReference type="GO" id="GO:0005576">
    <property type="term" value="C:extracellular region"/>
    <property type="evidence" value="ECO:0007669"/>
    <property type="project" value="InterPro"/>
</dbReference>
<dbReference type="InterPro" id="IPR017853">
    <property type="entry name" value="GH"/>
</dbReference>
<dbReference type="SUPFAM" id="SSF51445">
    <property type="entry name" value="(Trans)glycosidases"/>
    <property type="match status" value="1"/>
</dbReference>
<dbReference type="OrthoDB" id="73875at2759"/>
<dbReference type="GO" id="GO:0005975">
    <property type="term" value="P:carbohydrate metabolic process"/>
    <property type="evidence" value="ECO:0007669"/>
    <property type="project" value="InterPro"/>
</dbReference>
<evidence type="ECO:0000259" key="1">
    <source>
        <dbReference type="PROSITE" id="PS51910"/>
    </source>
</evidence>
<dbReference type="Pfam" id="PF00704">
    <property type="entry name" value="Glyco_hydro_18"/>
    <property type="match status" value="1"/>
</dbReference>
<feature type="domain" description="GH18" evidence="1">
    <location>
        <begin position="129"/>
        <end position="270"/>
    </location>
</feature>
<dbReference type="EMBL" id="REGN01002888">
    <property type="protein sequence ID" value="RNA25667.1"/>
    <property type="molecule type" value="Genomic_DNA"/>
</dbReference>
<reference evidence="2 3" key="1">
    <citation type="journal article" date="2018" name="Sci. Rep.">
        <title>Genomic signatures of local adaptation to the degree of environmental predictability in rotifers.</title>
        <authorList>
            <person name="Franch-Gras L."/>
            <person name="Hahn C."/>
            <person name="Garcia-Roger E.M."/>
            <person name="Carmona M.J."/>
            <person name="Serra M."/>
            <person name="Gomez A."/>
        </authorList>
    </citation>
    <scope>NUCLEOTIDE SEQUENCE [LARGE SCALE GENOMIC DNA]</scope>
    <source>
        <strain evidence="2">HYR1</strain>
    </source>
</reference>
<accession>A0A3M7RQN7</accession>
<dbReference type="Pfam" id="PF01607">
    <property type="entry name" value="CBM_14"/>
    <property type="match status" value="1"/>
</dbReference>
<dbReference type="PANTHER" id="PTHR11177:SF317">
    <property type="entry name" value="CHITINASE 12-RELATED"/>
    <property type="match status" value="1"/>
</dbReference>
<evidence type="ECO:0000313" key="2">
    <source>
        <dbReference type="EMBL" id="RNA25667.1"/>
    </source>
</evidence>
<evidence type="ECO:0000313" key="3">
    <source>
        <dbReference type="Proteomes" id="UP000276133"/>
    </source>
</evidence>
<dbReference type="GO" id="GO:0004568">
    <property type="term" value="F:chitinase activity"/>
    <property type="evidence" value="ECO:0007669"/>
    <property type="project" value="TreeGrafter"/>
</dbReference>
<dbReference type="Proteomes" id="UP000276133">
    <property type="component" value="Unassembled WGS sequence"/>
</dbReference>
<dbReference type="STRING" id="10195.A0A3M7RQN7"/>